<dbReference type="KEGG" id="cad:Curi_c14070"/>
<name>K0B058_GOTA9</name>
<evidence type="ECO:0000256" key="5">
    <source>
        <dbReference type="ARBA" id="ARBA00022984"/>
    </source>
</evidence>
<accession>K0B058</accession>
<dbReference type="SUPFAM" id="SSF56601">
    <property type="entry name" value="beta-lactamase/transpeptidase-like"/>
    <property type="match status" value="1"/>
</dbReference>
<dbReference type="STRING" id="1128398.Curi_c14070"/>
<dbReference type="GO" id="GO:0071555">
    <property type="term" value="P:cell wall organization"/>
    <property type="evidence" value="ECO:0007669"/>
    <property type="project" value="UniProtKB-KW"/>
</dbReference>
<keyword evidence="5" id="KW-0573">Peptidoglycan synthesis</keyword>
<dbReference type="Gene3D" id="3.40.710.10">
    <property type="entry name" value="DD-peptidase/beta-lactamase superfamily"/>
    <property type="match status" value="1"/>
</dbReference>
<comment type="similarity">
    <text evidence="1 9">Belongs to the peptidase S11 family.</text>
</comment>
<dbReference type="PANTHER" id="PTHR21581:SF6">
    <property type="entry name" value="TRAFFICKING PROTEIN PARTICLE COMPLEX SUBUNIT 12"/>
    <property type="match status" value="1"/>
</dbReference>
<dbReference type="InterPro" id="IPR018044">
    <property type="entry name" value="Peptidase_S11"/>
</dbReference>
<evidence type="ECO:0000256" key="9">
    <source>
        <dbReference type="RuleBase" id="RU004016"/>
    </source>
</evidence>
<feature type="binding site" evidence="8">
    <location>
        <position position="227"/>
    </location>
    <ligand>
        <name>substrate</name>
    </ligand>
</feature>
<dbReference type="EMBL" id="CP003326">
    <property type="protein sequence ID" value="AFS78417.1"/>
    <property type="molecule type" value="Genomic_DNA"/>
</dbReference>
<evidence type="ECO:0000313" key="11">
    <source>
        <dbReference type="EMBL" id="AFS78417.1"/>
    </source>
</evidence>
<gene>
    <name evidence="11" type="primary">dacF2</name>
    <name evidence="11" type="ordered locus">Curi_c14070</name>
</gene>
<evidence type="ECO:0000256" key="1">
    <source>
        <dbReference type="ARBA" id="ARBA00007164"/>
    </source>
</evidence>
<reference evidence="11 12" key="1">
    <citation type="journal article" date="2012" name="PLoS ONE">
        <title>The purine-utilizing bacterium Clostridium acidurici 9a: a genome-guided metabolic reconsideration.</title>
        <authorList>
            <person name="Hartwich K."/>
            <person name="Poehlein A."/>
            <person name="Daniel R."/>
        </authorList>
    </citation>
    <scope>NUCLEOTIDE SEQUENCE [LARGE SCALE GENOMIC DNA]</scope>
    <source>
        <strain evidence="12">ATCC 7906 / DSM 604 / BCRC 14475 / CIP 104303 / KCTC 5404 / NCIMB 10678 / 9a</strain>
    </source>
</reference>
<evidence type="ECO:0000313" key="12">
    <source>
        <dbReference type="Proteomes" id="UP000006094"/>
    </source>
</evidence>
<dbReference type="PANTHER" id="PTHR21581">
    <property type="entry name" value="D-ALANYL-D-ALANINE CARBOXYPEPTIDASE"/>
    <property type="match status" value="1"/>
</dbReference>
<keyword evidence="12" id="KW-1185">Reference proteome</keyword>
<dbReference type="InterPro" id="IPR012338">
    <property type="entry name" value="Beta-lactam/transpept-like"/>
</dbReference>
<evidence type="ECO:0000256" key="2">
    <source>
        <dbReference type="ARBA" id="ARBA00022729"/>
    </source>
</evidence>
<keyword evidence="11" id="KW-0645">Protease</keyword>
<proteinExistence type="inferred from homology"/>
<feature type="active site" description="Acyl-ester intermediate" evidence="7">
    <location>
        <position position="59"/>
    </location>
</feature>
<evidence type="ECO:0000256" key="3">
    <source>
        <dbReference type="ARBA" id="ARBA00022801"/>
    </source>
</evidence>
<feature type="active site" description="Proton acceptor" evidence="7">
    <location>
        <position position="62"/>
    </location>
</feature>
<dbReference type="GO" id="GO:0006508">
    <property type="term" value="P:proteolysis"/>
    <property type="evidence" value="ECO:0007669"/>
    <property type="project" value="InterPro"/>
</dbReference>
<dbReference type="PRINTS" id="PR00725">
    <property type="entry name" value="DADACBPTASE1"/>
</dbReference>
<protein>
    <submittedName>
        <fullName evidence="11">D-alanyl-D-alanine carboxypeptidase DacF</fullName>
        <ecNumber evidence="11">3.4.16.4</ecNumber>
    </submittedName>
</protein>
<dbReference type="AlphaFoldDB" id="K0B058"/>
<keyword evidence="11" id="KW-0121">Carboxypeptidase</keyword>
<dbReference type="eggNOG" id="COG1686">
    <property type="taxonomic scope" value="Bacteria"/>
</dbReference>
<dbReference type="GO" id="GO:0009002">
    <property type="term" value="F:serine-type D-Ala-D-Ala carboxypeptidase activity"/>
    <property type="evidence" value="ECO:0007669"/>
    <property type="project" value="UniProtKB-EC"/>
</dbReference>
<evidence type="ECO:0000256" key="4">
    <source>
        <dbReference type="ARBA" id="ARBA00022960"/>
    </source>
</evidence>
<evidence type="ECO:0000256" key="7">
    <source>
        <dbReference type="PIRSR" id="PIRSR618044-1"/>
    </source>
</evidence>
<dbReference type="GO" id="GO:0009252">
    <property type="term" value="P:peptidoglycan biosynthetic process"/>
    <property type="evidence" value="ECO:0007669"/>
    <property type="project" value="UniProtKB-KW"/>
</dbReference>
<evidence type="ECO:0000259" key="10">
    <source>
        <dbReference type="Pfam" id="PF00768"/>
    </source>
</evidence>
<keyword evidence="3 11" id="KW-0378">Hydrolase</keyword>
<evidence type="ECO:0000256" key="6">
    <source>
        <dbReference type="ARBA" id="ARBA00023316"/>
    </source>
</evidence>
<keyword evidence="4" id="KW-0133">Cell shape</keyword>
<sequence length="325" mass="35941">MALIFSVGISPVYAFANLDQKDNPKQTFDIDAKSGILIDSSSGDIIYEKNIHEKLPPASITKIMVMLLAMEDLESKKITLEDKVVVSQNAAKMGGSQVYLEEGEVQTVQDLLKAIALRSANDASTALGEHLSGSLDLFIDRMNKRAKELGMKNTHFKNTTGLPDEEHYSTAYDVSVMSRELLKHPKINDWLSLWMGEIKVGKKKDVTQNLVNTNNLIKFYQGANGIKTGFTNDAGFCLSASAKRGNLSLISVILGCNTAQVRFNETKKLLDYGFAMYDSVTVNKKGDLIKKLPVAKGNIKETSIVTQDSLNILIKKVKIKIYKKK</sequence>
<keyword evidence="6" id="KW-0961">Cell wall biogenesis/degradation</keyword>
<dbReference type="EC" id="3.4.16.4" evidence="11"/>
<feature type="active site" evidence="7">
    <location>
        <position position="119"/>
    </location>
</feature>
<keyword evidence="2" id="KW-0732">Signal</keyword>
<evidence type="ECO:0000256" key="8">
    <source>
        <dbReference type="PIRSR" id="PIRSR618044-2"/>
    </source>
</evidence>
<dbReference type="Pfam" id="PF00768">
    <property type="entry name" value="Peptidase_S11"/>
    <property type="match status" value="1"/>
</dbReference>
<dbReference type="PATRIC" id="fig|1128398.3.peg.1430"/>
<dbReference type="GO" id="GO:0008360">
    <property type="term" value="P:regulation of cell shape"/>
    <property type="evidence" value="ECO:0007669"/>
    <property type="project" value="UniProtKB-KW"/>
</dbReference>
<dbReference type="Proteomes" id="UP000006094">
    <property type="component" value="Chromosome"/>
</dbReference>
<dbReference type="HOGENOM" id="CLU_027070_8_1_9"/>
<feature type="domain" description="Peptidase S11 D-alanyl-D-alanine carboxypeptidase A N-terminal" evidence="10">
    <location>
        <begin position="26"/>
        <end position="257"/>
    </location>
</feature>
<organism evidence="11 12">
    <name type="scientific">Gottschalkia acidurici (strain ATCC 7906 / DSM 604 / BCRC 14475 / CIP 104303 / KCTC 5404 / NCIMB 10678 / 9a)</name>
    <name type="common">Clostridium acidurici</name>
    <dbReference type="NCBI Taxonomy" id="1128398"/>
    <lineage>
        <taxon>Bacteria</taxon>
        <taxon>Bacillati</taxon>
        <taxon>Bacillota</taxon>
        <taxon>Tissierellia</taxon>
        <taxon>Tissierellales</taxon>
        <taxon>Gottschalkiaceae</taxon>
        <taxon>Gottschalkia</taxon>
    </lineage>
</organism>
<dbReference type="InterPro" id="IPR001967">
    <property type="entry name" value="Peptidase_S11_N"/>
</dbReference>